<dbReference type="AlphaFoldDB" id="D8LF54"/>
<evidence type="ECO:0008006" key="3">
    <source>
        <dbReference type="Google" id="ProtNLM"/>
    </source>
</evidence>
<evidence type="ECO:0000313" key="1">
    <source>
        <dbReference type="EMBL" id="CBN78652.1"/>
    </source>
</evidence>
<dbReference type="STRING" id="2880.D8LF54"/>
<name>D8LF54_ECTSI</name>
<dbReference type="InterPro" id="IPR009218">
    <property type="entry name" value="HD_phosphohydro"/>
</dbReference>
<proteinExistence type="predicted"/>
<keyword evidence="2" id="KW-1185">Reference proteome</keyword>
<accession>D8LF54</accession>
<dbReference type="OrthoDB" id="330671at2759"/>
<dbReference type="Proteomes" id="UP000002630">
    <property type="component" value="Linkage Group LG16"/>
</dbReference>
<organism evidence="1 2">
    <name type="scientific">Ectocarpus siliculosus</name>
    <name type="common">Brown alga</name>
    <name type="synonym">Conferva siliculosa</name>
    <dbReference type="NCBI Taxonomy" id="2880"/>
    <lineage>
        <taxon>Eukaryota</taxon>
        <taxon>Sar</taxon>
        <taxon>Stramenopiles</taxon>
        <taxon>Ochrophyta</taxon>
        <taxon>PX clade</taxon>
        <taxon>Phaeophyceae</taxon>
        <taxon>Ectocarpales</taxon>
        <taxon>Ectocarpaceae</taxon>
        <taxon>Ectocarpus</taxon>
    </lineage>
</organism>
<sequence length="237" mass="27007">MSREKLVMRRWVSLCHALGIDNAPSEEWGETLRDGYSEEGRHYHTFEHVADMLEQADRDFPNLRHPRLVQLAIFFHDVVYDPKSGSNEEDSEALFRKFSEAVGLSASDSTTVSDYIIATKRHSVSGSDDQDLRAFIDLDMAVVGRERSGYLTYASQIREEYIHVPADTYCKKRAEILREFLSTGSIFATDEYQRTFEAKARENVAAEVEMLNAGVIPTGCTEQVVERTEQVAERRLS</sequence>
<dbReference type="InParanoid" id="D8LF54"/>
<dbReference type="EMBL" id="FN649741">
    <property type="protein sequence ID" value="CBN78652.1"/>
    <property type="molecule type" value="Genomic_DNA"/>
</dbReference>
<dbReference type="SUPFAM" id="SSF109604">
    <property type="entry name" value="HD-domain/PDEase-like"/>
    <property type="match status" value="1"/>
</dbReference>
<dbReference type="EMBL" id="FN648007">
    <property type="protein sequence ID" value="CBN78652.1"/>
    <property type="molecule type" value="Genomic_DNA"/>
</dbReference>
<gene>
    <name evidence="1" type="ORF">Esi_0141_0037</name>
</gene>
<dbReference type="OMA" id="EPHRAYH"/>
<protein>
    <recommendedName>
        <fullName evidence="3">HD domain-containing protein</fullName>
    </recommendedName>
</protein>
<reference evidence="1 2" key="1">
    <citation type="journal article" date="2010" name="Nature">
        <title>The Ectocarpus genome and the independent evolution of multicellularity in brown algae.</title>
        <authorList>
            <person name="Cock J.M."/>
            <person name="Sterck L."/>
            <person name="Rouze P."/>
            <person name="Scornet D."/>
            <person name="Allen A.E."/>
            <person name="Amoutzias G."/>
            <person name="Anthouard V."/>
            <person name="Artiguenave F."/>
            <person name="Aury J.M."/>
            <person name="Badger J.H."/>
            <person name="Beszteri B."/>
            <person name="Billiau K."/>
            <person name="Bonnet E."/>
            <person name="Bothwell J.H."/>
            <person name="Bowler C."/>
            <person name="Boyen C."/>
            <person name="Brownlee C."/>
            <person name="Carrano C.J."/>
            <person name="Charrier B."/>
            <person name="Cho G.Y."/>
            <person name="Coelho S.M."/>
            <person name="Collen J."/>
            <person name="Corre E."/>
            <person name="Da Silva C."/>
            <person name="Delage L."/>
            <person name="Delaroque N."/>
            <person name="Dittami S.M."/>
            <person name="Doulbeau S."/>
            <person name="Elias M."/>
            <person name="Farnham G."/>
            <person name="Gachon C.M."/>
            <person name="Gschloessl B."/>
            <person name="Heesch S."/>
            <person name="Jabbari K."/>
            <person name="Jubin C."/>
            <person name="Kawai H."/>
            <person name="Kimura K."/>
            <person name="Kloareg B."/>
            <person name="Kupper F.C."/>
            <person name="Lang D."/>
            <person name="Le Bail A."/>
            <person name="Leblanc C."/>
            <person name="Lerouge P."/>
            <person name="Lohr M."/>
            <person name="Lopez P.J."/>
            <person name="Martens C."/>
            <person name="Maumus F."/>
            <person name="Michel G."/>
            <person name="Miranda-Saavedra D."/>
            <person name="Morales J."/>
            <person name="Moreau H."/>
            <person name="Motomura T."/>
            <person name="Nagasato C."/>
            <person name="Napoli C.A."/>
            <person name="Nelson D.R."/>
            <person name="Nyvall-Collen P."/>
            <person name="Peters A.F."/>
            <person name="Pommier C."/>
            <person name="Potin P."/>
            <person name="Poulain J."/>
            <person name="Quesneville H."/>
            <person name="Read B."/>
            <person name="Rensing S.A."/>
            <person name="Ritter A."/>
            <person name="Rousvoal S."/>
            <person name="Samanta M."/>
            <person name="Samson G."/>
            <person name="Schroeder D.C."/>
            <person name="Segurens B."/>
            <person name="Strittmatter M."/>
            <person name="Tonon T."/>
            <person name="Tregear J.W."/>
            <person name="Valentin K."/>
            <person name="von Dassow P."/>
            <person name="Yamagishi T."/>
            <person name="Van de Peer Y."/>
            <person name="Wincker P."/>
        </authorList>
    </citation>
    <scope>NUCLEOTIDE SEQUENCE [LARGE SCALE GENOMIC DNA]</scope>
    <source>
        <strain evidence="2">Ec32 / CCAP1310/4</strain>
    </source>
</reference>
<dbReference type="PANTHER" id="PTHR21174:SF0">
    <property type="entry name" value="HD PHOSPHOHYDROLASE FAMILY PROTEIN-RELATED"/>
    <property type="match status" value="1"/>
</dbReference>
<dbReference type="PANTHER" id="PTHR21174">
    <property type="match status" value="1"/>
</dbReference>
<evidence type="ECO:0000313" key="2">
    <source>
        <dbReference type="Proteomes" id="UP000002630"/>
    </source>
</evidence>
<dbReference type="eggNOG" id="ENOG502RZFA">
    <property type="taxonomic scope" value="Eukaryota"/>
</dbReference>